<feature type="transmembrane region" description="Helical" evidence="10">
    <location>
        <begin position="164"/>
        <end position="182"/>
    </location>
</feature>
<keyword evidence="4" id="KW-1003">Cell membrane</keyword>
<feature type="transmembrane region" description="Helical" evidence="10">
    <location>
        <begin position="208"/>
        <end position="229"/>
    </location>
</feature>
<evidence type="ECO:0000313" key="12">
    <source>
        <dbReference type="Proteomes" id="UP000261739"/>
    </source>
</evidence>
<dbReference type="GO" id="GO:0005304">
    <property type="term" value="F:L-valine transmembrane transporter activity"/>
    <property type="evidence" value="ECO:0007669"/>
    <property type="project" value="TreeGrafter"/>
</dbReference>
<dbReference type="PANTHER" id="PTHR30588:SF8">
    <property type="entry name" value="BRANCHED-CHAIN AMINO ACID PERMEASE BRAB"/>
    <property type="match status" value="1"/>
</dbReference>
<comment type="caution">
    <text evidence="11">The sequence shown here is derived from an EMBL/GenBank/DDBJ whole genome shotgun (WGS) entry which is preliminary data.</text>
</comment>
<accession>A0A3D4SX56</accession>
<keyword evidence="5 10" id="KW-0812">Transmembrane</keyword>
<protein>
    <submittedName>
        <fullName evidence="11">Branched-chain amino acid transport system II carrier protein</fullName>
    </submittedName>
</protein>
<dbReference type="RefSeq" id="WP_010121666.1">
    <property type="nucleotide sequence ID" value="NZ_DAITTW010000002.1"/>
</dbReference>
<keyword evidence="6" id="KW-0029">Amino-acid transport</keyword>
<feature type="transmembrane region" description="Helical" evidence="10">
    <location>
        <begin position="55"/>
        <end position="75"/>
    </location>
</feature>
<comment type="subcellular location">
    <subcellularLocation>
        <location evidence="1">Cell membrane</location>
        <topology evidence="1">Multi-pass membrane protein</topology>
    </subcellularLocation>
</comment>
<dbReference type="Gene3D" id="1.10.4160.10">
    <property type="entry name" value="Hydantoin permease"/>
    <property type="match status" value="1"/>
</dbReference>
<name>A0A3D4SX56_9CORY</name>
<feature type="transmembrane region" description="Helical" evidence="10">
    <location>
        <begin position="387"/>
        <end position="405"/>
    </location>
</feature>
<feature type="transmembrane region" description="Helical" evidence="10">
    <location>
        <begin position="425"/>
        <end position="443"/>
    </location>
</feature>
<dbReference type="AlphaFoldDB" id="A0A3D4SX56"/>
<dbReference type="Proteomes" id="UP000261739">
    <property type="component" value="Unassembled WGS sequence"/>
</dbReference>
<evidence type="ECO:0000256" key="7">
    <source>
        <dbReference type="ARBA" id="ARBA00022989"/>
    </source>
</evidence>
<dbReference type="STRING" id="863239.GCA_000213935_00829"/>
<evidence type="ECO:0000256" key="8">
    <source>
        <dbReference type="ARBA" id="ARBA00023136"/>
    </source>
</evidence>
<organism evidence="11 12">
    <name type="scientific">Corynebacterium nuruki</name>
    <dbReference type="NCBI Taxonomy" id="1032851"/>
    <lineage>
        <taxon>Bacteria</taxon>
        <taxon>Bacillati</taxon>
        <taxon>Actinomycetota</taxon>
        <taxon>Actinomycetes</taxon>
        <taxon>Mycobacteriales</taxon>
        <taxon>Corynebacteriaceae</taxon>
        <taxon>Corynebacterium</taxon>
    </lineage>
</organism>
<feature type="transmembrane region" description="Helical" evidence="10">
    <location>
        <begin position="296"/>
        <end position="320"/>
    </location>
</feature>
<evidence type="ECO:0000256" key="6">
    <source>
        <dbReference type="ARBA" id="ARBA00022970"/>
    </source>
</evidence>
<feature type="region of interest" description="Disordered" evidence="9">
    <location>
        <begin position="452"/>
        <end position="486"/>
    </location>
</feature>
<proteinExistence type="inferred from homology"/>
<evidence type="ECO:0000256" key="4">
    <source>
        <dbReference type="ARBA" id="ARBA00022475"/>
    </source>
</evidence>
<dbReference type="NCBIfam" id="TIGR00796">
    <property type="entry name" value="livcs"/>
    <property type="match status" value="1"/>
</dbReference>
<feature type="transmembrane region" description="Helical" evidence="10">
    <location>
        <begin position="20"/>
        <end position="43"/>
    </location>
</feature>
<dbReference type="GO" id="GO:0005886">
    <property type="term" value="C:plasma membrane"/>
    <property type="evidence" value="ECO:0007669"/>
    <property type="project" value="UniProtKB-SubCell"/>
</dbReference>
<gene>
    <name evidence="11" type="primary">brnQ</name>
    <name evidence="11" type="ORF">DIW82_02515</name>
</gene>
<feature type="transmembrane region" description="Helical" evidence="10">
    <location>
        <begin position="358"/>
        <end position="375"/>
    </location>
</feature>
<evidence type="ECO:0000256" key="1">
    <source>
        <dbReference type="ARBA" id="ARBA00004651"/>
    </source>
</evidence>
<evidence type="ECO:0000256" key="3">
    <source>
        <dbReference type="ARBA" id="ARBA00022448"/>
    </source>
</evidence>
<dbReference type="GO" id="GO:0015820">
    <property type="term" value="P:L-leucine transport"/>
    <property type="evidence" value="ECO:0007669"/>
    <property type="project" value="TreeGrafter"/>
</dbReference>
<comment type="similarity">
    <text evidence="2">Belongs to the branched chain amino acid transporter family.</text>
</comment>
<evidence type="ECO:0000256" key="5">
    <source>
        <dbReference type="ARBA" id="ARBA00022692"/>
    </source>
</evidence>
<reference evidence="11 12" key="1">
    <citation type="journal article" date="2018" name="Nat. Biotechnol.">
        <title>A standardized bacterial taxonomy based on genome phylogeny substantially revises the tree of life.</title>
        <authorList>
            <person name="Parks D.H."/>
            <person name="Chuvochina M."/>
            <person name="Waite D.W."/>
            <person name="Rinke C."/>
            <person name="Skarshewski A."/>
            <person name="Chaumeil P.A."/>
            <person name="Hugenholtz P."/>
        </authorList>
    </citation>
    <scope>NUCLEOTIDE SEQUENCE [LARGE SCALE GENOMIC DNA]</scope>
    <source>
        <strain evidence="11">UBA11247</strain>
    </source>
</reference>
<evidence type="ECO:0000256" key="9">
    <source>
        <dbReference type="SAM" id="MobiDB-lite"/>
    </source>
</evidence>
<feature type="transmembrane region" description="Helical" evidence="10">
    <location>
        <begin position="134"/>
        <end position="152"/>
    </location>
</feature>
<evidence type="ECO:0000256" key="10">
    <source>
        <dbReference type="SAM" id="Phobius"/>
    </source>
</evidence>
<keyword evidence="7 10" id="KW-1133">Transmembrane helix</keyword>
<evidence type="ECO:0000256" key="2">
    <source>
        <dbReference type="ARBA" id="ARBA00008540"/>
    </source>
</evidence>
<evidence type="ECO:0000313" key="11">
    <source>
        <dbReference type="EMBL" id="HCT13685.1"/>
    </source>
</evidence>
<sequence length="486" mass="51201">MATTPSAADLAAGKLPAGRVIALGLLLFAMFLGAGNVIFAPMVGQAAGESMWKPMSGFLVTGVGLVLLAVVALSATGGNVRAMANRVHPWFAVGFCLLLFVTLGPLYVIPRTTSVVYEISVKPNLPEAATDGPWALLGFSVVFALISVYLSLNPGKFVDRIGKVLTPVFATLLVVIVVKSFITPMGEMHTAQDPFADGAFMSGLTEGYLTMDAMAALVFAGVFVQSIRGEGVTTRKGISKLFFKAGLISVLGLAALHLATAWLGASSVDAIGRPDNGGSVLVESCRELFGTLGVGMIGIVILLTGITTNVACITCVADYFGKLFPRVSYSRWVWIHAIIGTAIANFGLNAVLDTALPVLFLLYPLGMVLIILSLLDRFFGGRREVYIGAMIGAGAVAVLDALKAADIFADQLGDWFSFLPLFDRNMGWLIPAVLGALIGYVVARVRGTPPREDSLIDEVEETVPAPKEEPDEPNAEPDHAPALEGA</sequence>
<dbReference type="Pfam" id="PF05525">
    <property type="entry name" value="Branch_AA_trans"/>
    <property type="match status" value="1"/>
</dbReference>
<feature type="transmembrane region" description="Helical" evidence="10">
    <location>
        <begin position="87"/>
        <end position="109"/>
    </location>
</feature>
<dbReference type="PANTHER" id="PTHR30588">
    <property type="entry name" value="BRANCHED-CHAIN AMINO ACID TRANSPORT SYSTEM 2 CARRIER PROTEIN"/>
    <property type="match status" value="1"/>
</dbReference>
<dbReference type="InterPro" id="IPR004685">
    <property type="entry name" value="Brnchd-chn_aa_trnsp_Livcs"/>
</dbReference>
<dbReference type="GO" id="GO:0015188">
    <property type="term" value="F:L-isoleucine transmembrane transporter activity"/>
    <property type="evidence" value="ECO:0007669"/>
    <property type="project" value="TreeGrafter"/>
</dbReference>
<dbReference type="EMBL" id="DQID01000070">
    <property type="protein sequence ID" value="HCT13685.1"/>
    <property type="molecule type" value="Genomic_DNA"/>
</dbReference>
<dbReference type="GO" id="GO:0015818">
    <property type="term" value="P:isoleucine transport"/>
    <property type="evidence" value="ECO:0007669"/>
    <property type="project" value="TreeGrafter"/>
</dbReference>
<feature type="compositionally biased region" description="Basic and acidic residues" evidence="9">
    <location>
        <begin position="476"/>
        <end position="486"/>
    </location>
</feature>
<feature type="transmembrane region" description="Helical" evidence="10">
    <location>
        <begin position="241"/>
        <end position="265"/>
    </location>
</feature>
<keyword evidence="3" id="KW-0813">Transport</keyword>
<dbReference type="GO" id="GO:0015190">
    <property type="term" value="F:L-leucine transmembrane transporter activity"/>
    <property type="evidence" value="ECO:0007669"/>
    <property type="project" value="TreeGrafter"/>
</dbReference>
<keyword evidence="8 10" id="KW-0472">Membrane</keyword>
<feature type="transmembrane region" description="Helical" evidence="10">
    <location>
        <begin position="332"/>
        <end position="352"/>
    </location>
</feature>